<dbReference type="Gene3D" id="1.10.260.40">
    <property type="entry name" value="lambda repressor-like DNA-binding domains"/>
    <property type="match status" value="1"/>
</dbReference>
<dbReference type="PROSITE" id="PS50943">
    <property type="entry name" value="HTH_CROC1"/>
    <property type="match status" value="1"/>
</dbReference>
<organism evidence="2 3">
    <name type="scientific">Cutibacterium granulosum</name>
    <dbReference type="NCBI Taxonomy" id="33011"/>
    <lineage>
        <taxon>Bacteria</taxon>
        <taxon>Bacillati</taxon>
        <taxon>Actinomycetota</taxon>
        <taxon>Actinomycetes</taxon>
        <taxon>Propionibacteriales</taxon>
        <taxon>Propionibacteriaceae</taxon>
        <taxon>Cutibacterium</taxon>
    </lineage>
</organism>
<reference evidence="2 3" key="1">
    <citation type="submission" date="2017-06" db="EMBL/GenBank/DDBJ databases">
        <authorList>
            <consortium name="Pathogen Informatics"/>
        </authorList>
    </citation>
    <scope>NUCLEOTIDE SEQUENCE [LARGE SCALE GENOMIC DNA]</scope>
    <source>
        <strain evidence="2 3">NCTC11865</strain>
    </source>
</reference>
<evidence type="ECO:0000313" key="2">
    <source>
        <dbReference type="EMBL" id="SNV30984.1"/>
    </source>
</evidence>
<dbReference type="GO" id="GO:0003677">
    <property type="term" value="F:DNA binding"/>
    <property type="evidence" value="ECO:0007669"/>
    <property type="project" value="InterPro"/>
</dbReference>
<feature type="domain" description="HTH cro/C1-type" evidence="1">
    <location>
        <begin position="12"/>
        <end position="66"/>
    </location>
</feature>
<evidence type="ECO:0000313" key="3">
    <source>
        <dbReference type="Proteomes" id="UP000215332"/>
    </source>
</evidence>
<dbReference type="EMBL" id="LT906441">
    <property type="protein sequence ID" value="SNV30984.1"/>
    <property type="molecule type" value="Genomic_DNA"/>
</dbReference>
<protein>
    <submittedName>
        <fullName evidence="2">Anaerobic benzoate catabolism transcriptional regulator</fullName>
    </submittedName>
</protein>
<dbReference type="Proteomes" id="UP000215332">
    <property type="component" value="Chromosome 1"/>
</dbReference>
<dbReference type="CDD" id="cd00093">
    <property type="entry name" value="HTH_XRE"/>
    <property type="match status" value="1"/>
</dbReference>
<accession>A0A239WBE5</accession>
<dbReference type="InterPro" id="IPR001387">
    <property type="entry name" value="Cro/C1-type_HTH"/>
</dbReference>
<dbReference type="RefSeq" id="WP_065860961.1">
    <property type="nucleotide sequence ID" value="NZ_LT906441.1"/>
</dbReference>
<dbReference type="Pfam" id="PF01381">
    <property type="entry name" value="HTH_3"/>
    <property type="match status" value="1"/>
</dbReference>
<dbReference type="SUPFAM" id="SSF47413">
    <property type="entry name" value="lambda repressor-like DNA-binding domains"/>
    <property type="match status" value="1"/>
</dbReference>
<dbReference type="InterPro" id="IPR010982">
    <property type="entry name" value="Lambda_DNA-bd_dom_sf"/>
</dbReference>
<proteinExistence type="predicted"/>
<gene>
    <name evidence="2" type="ORF">SAMEA4412665_00525</name>
</gene>
<dbReference type="AlphaFoldDB" id="A0A239WBE5"/>
<name>A0A239WBE5_9ACTN</name>
<dbReference type="KEGG" id="cgrn:4412665_00525"/>
<dbReference type="SMART" id="SM00530">
    <property type="entry name" value="HTH_XRE"/>
    <property type="match status" value="1"/>
</dbReference>
<sequence>MTDVDPITGLSLKEAREAMHLTQRDLAEHTGISQPTIARIESGQRRASLAELSVLGEACGVFLNDMLGEGSLADQVQCAGRTDSEDSQALSEYLVYAFTLSQRLDQLGVPEVV</sequence>
<evidence type="ECO:0000259" key="1">
    <source>
        <dbReference type="PROSITE" id="PS50943"/>
    </source>
</evidence>